<evidence type="ECO:0000256" key="8">
    <source>
        <dbReference type="ARBA" id="ARBA00022989"/>
    </source>
</evidence>
<evidence type="ECO:0000256" key="4">
    <source>
        <dbReference type="ARBA" id="ARBA00022692"/>
    </source>
</evidence>
<dbReference type="InterPro" id="IPR001064">
    <property type="entry name" value="Beta/gamma_crystallin"/>
</dbReference>
<keyword evidence="6" id="KW-0378">Hydrolase</keyword>
<dbReference type="GO" id="GO:0009986">
    <property type="term" value="C:cell surface"/>
    <property type="evidence" value="ECO:0007669"/>
    <property type="project" value="TreeGrafter"/>
</dbReference>
<dbReference type="InterPro" id="IPR011024">
    <property type="entry name" value="G_crystallin-like"/>
</dbReference>
<keyword evidence="3" id="KW-1003">Cell membrane</keyword>
<evidence type="ECO:0000256" key="15">
    <source>
        <dbReference type="SAM" id="SignalP"/>
    </source>
</evidence>
<dbReference type="GO" id="GO:0009251">
    <property type="term" value="P:glucan catabolic process"/>
    <property type="evidence" value="ECO:0007669"/>
    <property type="project" value="TreeGrafter"/>
</dbReference>
<dbReference type="Pfam" id="PF25490">
    <property type="entry name" value="DUF7910"/>
    <property type="match status" value="1"/>
</dbReference>
<evidence type="ECO:0000313" key="17">
    <source>
        <dbReference type="EMBL" id="OMD43505.1"/>
    </source>
</evidence>
<evidence type="ECO:0000313" key="20">
    <source>
        <dbReference type="Proteomes" id="UP000187439"/>
    </source>
</evidence>
<dbReference type="InterPro" id="IPR017853">
    <property type="entry name" value="GH"/>
</dbReference>
<dbReference type="Proteomes" id="UP000187439">
    <property type="component" value="Unassembled WGS sequence"/>
</dbReference>
<keyword evidence="11" id="KW-0326">Glycosidase</keyword>
<dbReference type="Gene3D" id="3.20.20.80">
    <property type="entry name" value="Glycosidases"/>
    <property type="match status" value="1"/>
</dbReference>
<keyword evidence="7" id="KW-0735">Signal-anchor</keyword>
<dbReference type="GO" id="GO:0008422">
    <property type="term" value="F:beta-glucosidase activity"/>
    <property type="evidence" value="ECO:0007669"/>
    <property type="project" value="TreeGrafter"/>
</dbReference>
<dbReference type="InterPro" id="IPR057232">
    <property type="entry name" value="DUF7910"/>
</dbReference>
<evidence type="ECO:0000313" key="18">
    <source>
        <dbReference type="EMBL" id="OME16608.1"/>
    </source>
</evidence>
<dbReference type="SUPFAM" id="SSF51445">
    <property type="entry name" value="(Trans)glycosidases"/>
    <property type="match status" value="1"/>
</dbReference>
<dbReference type="EMBL" id="MPTC01000002">
    <property type="protein sequence ID" value="OMD43505.1"/>
    <property type="molecule type" value="Genomic_DNA"/>
</dbReference>
<dbReference type="InterPro" id="IPR008999">
    <property type="entry name" value="Actin-crosslinking"/>
</dbReference>
<keyword evidence="5" id="KW-0677">Repeat</keyword>
<dbReference type="InterPro" id="IPR050386">
    <property type="entry name" value="Glycosyl_hydrolase_5"/>
</dbReference>
<evidence type="ECO:0000256" key="6">
    <source>
        <dbReference type="ARBA" id="ARBA00022801"/>
    </source>
</evidence>
<evidence type="ECO:0000256" key="9">
    <source>
        <dbReference type="ARBA" id="ARBA00023136"/>
    </source>
</evidence>
<comment type="subcellular location">
    <subcellularLocation>
        <location evidence="1">Cell membrane</location>
        <topology evidence="1">Single-pass type II membrane protein</topology>
    </subcellularLocation>
</comment>
<evidence type="ECO:0000256" key="10">
    <source>
        <dbReference type="ARBA" id="ARBA00023180"/>
    </source>
</evidence>
<evidence type="ECO:0000256" key="12">
    <source>
        <dbReference type="ARBA" id="ARBA00023316"/>
    </source>
</evidence>
<dbReference type="Gene3D" id="2.80.10.50">
    <property type="match status" value="2"/>
</dbReference>
<evidence type="ECO:0000256" key="5">
    <source>
        <dbReference type="ARBA" id="ARBA00022737"/>
    </source>
</evidence>
<dbReference type="InterPro" id="IPR001547">
    <property type="entry name" value="Glyco_hydro_5"/>
</dbReference>
<accession>A0A1R0Y818</accession>
<dbReference type="GO" id="GO:0071555">
    <property type="term" value="P:cell wall organization"/>
    <property type="evidence" value="ECO:0007669"/>
    <property type="project" value="UniProtKB-KW"/>
</dbReference>
<gene>
    <name evidence="18" type="ORF">BSK47_20340</name>
    <name evidence="17" type="ORF">BSK52_03600</name>
</gene>
<feature type="domain" description="Beta/gamma crystallin 'Greek key'" evidence="16">
    <location>
        <begin position="470"/>
        <end position="508"/>
    </location>
</feature>
<evidence type="ECO:0000256" key="1">
    <source>
        <dbReference type="ARBA" id="ARBA00004401"/>
    </source>
</evidence>
<evidence type="ECO:0000256" key="11">
    <source>
        <dbReference type="ARBA" id="ARBA00023295"/>
    </source>
</evidence>
<comment type="similarity">
    <text evidence="2">Belongs to the beta/gamma-crystallin family.</text>
</comment>
<organism evidence="17 20">
    <name type="scientific">Paenibacillus odorifer</name>
    <dbReference type="NCBI Taxonomy" id="189426"/>
    <lineage>
        <taxon>Bacteria</taxon>
        <taxon>Bacillati</taxon>
        <taxon>Bacillota</taxon>
        <taxon>Bacilli</taxon>
        <taxon>Bacillales</taxon>
        <taxon>Paenibacillaceae</taxon>
        <taxon>Paenibacillus</taxon>
    </lineage>
</organism>
<reference evidence="19 20" key="1">
    <citation type="submission" date="2016-10" db="EMBL/GenBank/DDBJ databases">
        <title>Paenibacillus species isolates.</title>
        <authorList>
            <person name="Beno S.M."/>
        </authorList>
    </citation>
    <scope>NUCLEOTIDE SEQUENCE [LARGE SCALE GENOMIC DNA]</scope>
    <source>
        <strain evidence="17 20">FSL H7-0710</strain>
        <strain evidence="18 19">FSL H7-0918</strain>
    </source>
</reference>
<keyword evidence="8" id="KW-1133">Transmembrane helix</keyword>
<dbReference type="SUPFAM" id="SSF49695">
    <property type="entry name" value="gamma-Crystallin-like"/>
    <property type="match status" value="2"/>
</dbReference>
<dbReference type="OrthoDB" id="9800475at2"/>
<dbReference type="Proteomes" id="UP000187323">
    <property type="component" value="Unassembled WGS sequence"/>
</dbReference>
<comment type="function">
    <text evidence="13">Glucosidase involved in the degradation of cellulosic biomass. Active on lichenan.</text>
</comment>
<dbReference type="GO" id="GO:0005886">
    <property type="term" value="C:plasma membrane"/>
    <property type="evidence" value="ECO:0007669"/>
    <property type="project" value="UniProtKB-SubCell"/>
</dbReference>
<dbReference type="RefSeq" id="WP_076117191.1">
    <property type="nucleotide sequence ID" value="NZ_MPTC01000002.1"/>
</dbReference>
<protein>
    <recommendedName>
        <fullName evidence="14">Exo-1,3-beta-glucanase D</fullName>
    </recommendedName>
</protein>
<evidence type="ECO:0000259" key="16">
    <source>
        <dbReference type="PROSITE" id="PS50915"/>
    </source>
</evidence>
<dbReference type="PANTHER" id="PTHR31297">
    <property type="entry name" value="GLUCAN ENDO-1,6-BETA-GLUCOSIDASE B"/>
    <property type="match status" value="1"/>
</dbReference>
<dbReference type="EMBL" id="MPTO01000019">
    <property type="protein sequence ID" value="OME16608.1"/>
    <property type="molecule type" value="Genomic_DNA"/>
</dbReference>
<dbReference type="PANTHER" id="PTHR31297:SF34">
    <property type="entry name" value="GLUCAN 1,3-BETA-GLUCOSIDASE 2"/>
    <property type="match status" value="1"/>
</dbReference>
<dbReference type="PROSITE" id="PS50915">
    <property type="entry name" value="CRYSTALLIN_BETA_GAMMA"/>
    <property type="match status" value="2"/>
</dbReference>
<feature type="chain" id="PRO_5012909709" description="Exo-1,3-beta-glucanase D" evidence="15">
    <location>
        <begin position="39"/>
        <end position="888"/>
    </location>
</feature>
<proteinExistence type="inferred from homology"/>
<dbReference type="Gene3D" id="2.60.20.10">
    <property type="entry name" value="Crystallins"/>
    <property type="match status" value="2"/>
</dbReference>
<dbReference type="CDD" id="cd00257">
    <property type="entry name" value="beta-trefoil_FSCN-like"/>
    <property type="match status" value="2"/>
</dbReference>
<keyword evidence="10" id="KW-0325">Glycoprotein</keyword>
<sequence>MHKQRAARKKLKVFFSLVMLSSLLFSAIGFGVESTANAAAGLGSADFLKTNGTTIRKANGSGETVHLRGTNAGGWLVQEDWMNPTNAPDQKTMMDTLKSRFGAAVRDQLVAIYEDNYWTTQDFDNLAGMGMNVVRLPFTYMNLTDDNGNLKVDAWKRLDWFVSNCSQRGIYVILDMHGAFGSQNGMDHSGEINDGNQLYGSPSNREKTLALWEKIAEHFNGNPAVAGYDILNEPGIKAAATTSLQWDFYNEIYKRIRAKDSNHIVIMESCWDAGNLPNPSQYGWTNVVYEYHYYPWDAVSSTSGQASYIASKVADITSYNYGVPTYIGEFTSFDQEDAWKNTMSTFNQQGWSWTTWTYKVTGTNSSWGIYTHNPQKVDIYNDSQDTIHQKWSGVGTSNATVNAKIHNVIKAYLPGTVSPGTGDGSATFYENDNYGGLDVMLGAGSYDLNQMVAAGIPNDKISSVKVPFGLKVTLYENLNFGGAQRVLTSDVSQLSDFNDKTSSIKIEKAGATPFSDGEYYLTSVANGGVVTADNAGAEPLAAIRPAIGGAWETLSLKNNNDGSVSFLSQANQKYICAVIDESNQLLARSTSIGTWEKFQLVSLGNGTYGIKAGANGKFVQANMDSGGRLEATKDQVNGAWESFKITKVGDSSGLVYDDSVASKKAEFFVDAGYQGKAVQLGVGTYNYNSLVSKGVSNDAISSVKVPKGYKVTLYNDDNYSGGTKVLFEDASSLGSYNDKASSLKIEKASLANLAAGKYCFTSIANNKVVTADNSGKNPLVANRDSFSGAWETFTLVNNSDGTVSFRSAANNQYLTAVVDEDSQLLARSTTIGTWERFYIESISGGQNGIYAAANGKYIKSDQNKGGKLLANSETIAGAWEAFWITPVN</sequence>
<dbReference type="Pfam" id="PF00150">
    <property type="entry name" value="Cellulase"/>
    <property type="match status" value="1"/>
</dbReference>
<comment type="caution">
    <text evidence="17">The sequence shown here is derived from an EMBL/GenBank/DDBJ whole genome shotgun (WGS) entry which is preliminary data.</text>
</comment>
<evidence type="ECO:0000256" key="7">
    <source>
        <dbReference type="ARBA" id="ARBA00022968"/>
    </source>
</evidence>
<keyword evidence="9" id="KW-0472">Membrane</keyword>
<evidence type="ECO:0000256" key="3">
    <source>
        <dbReference type="ARBA" id="ARBA00022475"/>
    </source>
</evidence>
<feature type="domain" description="Beta/gamma crystallin 'Greek key'" evidence="16">
    <location>
        <begin position="424"/>
        <end position="468"/>
    </location>
</feature>
<dbReference type="GO" id="GO:0005576">
    <property type="term" value="C:extracellular region"/>
    <property type="evidence" value="ECO:0007669"/>
    <property type="project" value="TreeGrafter"/>
</dbReference>
<keyword evidence="4" id="KW-0812">Transmembrane</keyword>
<evidence type="ECO:0000256" key="2">
    <source>
        <dbReference type="ARBA" id="ARBA00009646"/>
    </source>
</evidence>
<dbReference type="AlphaFoldDB" id="A0A1R0Y818"/>
<name>A0A1R0Y818_9BACL</name>
<evidence type="ECO:0000256" key="14">
    <source>
        <dbReference type="ARBA" id="ARBA00041260"/>
    </source>
</evidence>
<evidence type="ECO:0000313" key="19">
    <source>
        <dbReference type="Proteomes" id="UP000187323"/>
    </source>
</evidence>
<keyword evidence="15" id="KW-0732">Signal</keyword>
<dbReference type="SUPFAM" id="SSF50405">
    <property type="entry name" value="Actin-crosslinking proteins"/>
    <property type="match status" value="2"/>
</dbReference>
<keyword evidence="12" id="KW-0961">Cell wall biogenesis/degradation</keyword>
<feature type="signal peptide" evidence="15">
    <location>
        <begin position="1"/>
        <end position="38"/>
    </location>
</feature>
<dbReference type="SMART" id="SM00247">
    <property type="entry name" value="XTALbg"/>
    <property type="match status" value="2"/>
</dbReference>
<evidence type="ECO:0000256" key="13">
    <source>
        <dbReference type="ARBA" id="ARBA00037126"/>
    </source>
</evidence>